<dbReference type="EMBL" id="BJNW01000032">
    <property type="protein sequence ID" value="GED00325.1"/>
    <property type="molecule type" value="Genomic_DNA"/>
</dbReference>
<evidence type="ECO:0000256" key="1">
    <source>
        <dbReference type="SAM" id="Coils"/>
    </source>
</evidence>
<evidence type="ECO:0000256" key="2">
    <source>
        <dbReference type="SAM" id="MobiDB-lite"/>
    </source>
</evidence>
<feature type="coiled-coil region" evidence="1">
    <location>
        <begin position="10"/>
        <end position="37"/>
    </location>
</feature>
<keyword evidence="4" id="KW-1185">Reference proteome</keyword>
<organism evidence="3 4">
    <name type="scientific">Kocuria varians</name>
    <name type="common">Micrococcus varians</name>
    <dbReference type="NCBI Taxonomy" id="1272"/>
    <lineage>
        <taxon>Bacteria</taxon>
        <taxon>Bacillati</taxon>
        <taxon>Actinomycetota</taxon>
        <taxon>Actinomycetes</taxon>
        <taxon>Micrococcales</taxon>
        <taxon>Micrococcaceae</taxon>
        <taxon>Kocuria</taxon>
    </lineage>
</organism>
<dbReference type="Proteomes" id="UP000315730">
    <property type="component" value="Unassembled WGS sequence"/>
</dbReference>
<feature type="region of interest" description="Disordered" evidence="2">
    <location>
        <begin position="67"/>
        <end position="107"/>
    </location>
</feature>
<evidence type="ECO:0000313" key="3">
    <source>
        <dbReference type="EMBL" id="GED00325.1"/>
    </source>
</evidence>
<protein>
    <submittedName>
        <fullName evidence="3">Uncharacterized protein</fullName>
    </submittedName>
</protein>
<accession>A0A4Y4D9C4</accession>
<proteinExistence type="predicted"/>
<dbReference type="AlphaFoldDB" id="A0A4Y4D9C4"/>
<keyword evidence="1" id="KW-0175">Coiled coil</keyword>
<sequence length="107" mass="11995">MSNKITTNLEELIEQERRRASERIAKLKRAAAAEQRRIEAKVIDLLRDQDHDLYDRLAGEARDALAAEKAKRSIRSRKAASRSSDVVDRSAAQTGDPEPKGEAPWNG</sequence>
<reference evidence="3 4" key="1">
    <citation type="submission" date="2019-06" db="EMBL/GenBank/DDBJ databases">
        <title>Whole genome shotgun sequence of Kocuria varians NBRC 15358.</title>
        <authorList>
            <person name="Hosoyama A."/>
            <person name="Uohara A."/>
            <person name="Ohji S."/>
            <person name="Ichikawa N."/>
        </authorList>
    </citation>
    <scope>NUCLEOTIDE SEQUENCE [LARGE SCALE GENOMIC DNA]</scope>
    <source>
        <strain evidence="3 4">NBRC 15358</strain>
    </source>
</reference>
<name>A0A4Y4D9C4_KOCVA</name>
<gene>
    <name evidence="3" type="ORF">KVA01_24790</name>
</gene>
<dbReference type="RefSeq" id="WP_141270541.1">
    <property type="nucleotide sequence ID" value="NZ_BJNW01000032.1"/>
</dbReference>
<evidence type="ECO:0000313" key="4">
    <source>
        <dbReference type="Proteomes" id="UP000315730"/>
    </source>
</evidence>
<comment type="caution">
    <text evidence="3">The sequence shown here is derived from an EMBL/GenBank/DDBJ whole genome shotgun (WGS) entry which is preliminary data.</text>
</comment>